<evidence type="ECO:0000256" key="3">
    <source>
        <dbReference type="ARBA" id="ARBA00022741"/>
    </source>
</evidence>
<dbReference type="CDD" id="cd18111">
    <property type="entry name" value="ATP-synt_V_A-type_alpha_C"/>
    <property type="match status" value="1"/>
</dbReference>
<evidence type="ECO:0000256" key="6">
    <source>
        <dbReference type="ARBA" id="ARBA00022840"/>
    </source>
</evidence>
<comment type="catalytic activity">
    <reaction evidence="10">
        <text>ATP + H2O + 4 H(+)(in) = ADP + phosphate + 5 H(+)(out)</text>
        <dbReference type="Rhea" id="RHEA:57720"/>
        <dbReference type="ChEBI" id="CHEBI:15377"/>
        <dbReference type="ChEBI" id="CHEBI:15378"/>
        <dbReference type="ChEBI" id="CHEBI:30616"/>
        <dbReference type="ChEBI" id="CHEBI:43474"/>
        <dbReference type="ChEBI" id="CHEBI:456216"/>
        <dbReference type="EC" id="7.1.2.2"/>
    </reaction>
</comment>
<dbReference type="InterPro" id="IPR003586">
    <property type="entry name" value="Hint_dom_C"/>
</dbReference>
<dbReference type="PROSITE" id="PS50819">
    <property type="entry name" value="INTEIN_ENDONUCLEASE"/>
    <property type="match status" value="1"/>
</dbReference>
<evidence type="ECO:0000256" key="10">
    <source>
        <dbReference type="HAMAP-Rule" id="MF_00309"/>
    </source>
</evidence>
<dbReference type="NCBIfam" id="TIGR01445">
    <property type="entry name" value="intein_Nterm"/>
    <property type="match status" value="1"/>
</dbReference>
<dbReference type="InterPro" id="IPR004042">
    <property type="entry name" value="Intein_endonuc_central"/>
</dbReference>
<dbReference type="Gene3D" id="2.40.50.100">
    <property type="match status" value="1"/>
</dbReference>
<dbReference type="GO" id="GO:0016539">
    <property type="term" value="P:intein-mediated protein splicing"/>
    <property type="evidence" value="ECO:0007669"/>
    <property type="project" value="InterPro"/>
</dbReference>
<dbReference type="GO" id="GO:0046933">
    <property type="term" value="F:proton-transporting ATP synthase activity, rotational mechanism"/>
    <property type="evidence" value="ECO:0007669"/>
    <property type="project" value="UniProtKB-UniRule"/>
</dbReference>
<accession>A0A7C4UCU7</accession>
<dbReference type="GO" id="GO:0046961">
    <property type="term" value="F:proton-transporting ATPase activity, rotational mechanism"/>
    <property type="evidence" value="ECO:0007669"/>
    <property type="project" value="InterPro"/>
</dbReference>
<keyword evidence="2 10" id="KW-0813">Transport</keyword>
<dbReference type="FunFam" id="2.40.30.20:FF:000002">
    <property type="entry name" value="V-type proton ATPase catalytic subunit A"/>
    <property type="match status" value="1"/>
</dbReference>
<dbReference type="Pfam" id="PF02874">
    <property type="entry name" value="ATP-synt_ab_N"/>
    <property type="match status" value="1"/>
</dbReference>
<dbReference type="HAMAP" id="MF_00309">
    <property type="entry name" value="ATP_synth_A_arch"/>
    <property type="match status" value="1"/>
</dbReference>
<protein>
    <recommendedName>
        <fullName evidence="10">V-type ATP synthase alpha chain</fullName>
        <ecNumber evidence="10">7.1.2.2</ecNumber>
    </recommendedName>
    <alternativeName>
        <fullName evidence="10">V-ATPase subunit A</fullName>
    </alternativeName>
</protein>
<dbReference type="Gene3D" id="3.40.50.300">
    <property type="entry name" value="P-loop containing nucleotide triphosphate hydrolases"/>
    <property type="match status" value="2"/>
</dbReference>
<dbReference type="PRINTS" id="PR00379">
    <property type="entry name" value="INTEIN"/>
</dbReference>
<dbReference type="AlphaFoldDB" id="A0A7C4UCU7"/>
<keyword evidence="6 10" id="KW-0067">ATP-binding</keyword>
<evidence type="ECO:0000313" key="12">
    <source>
        <dbReference type="EMBL" id="HGW91912.1"/>
    </source>
</evidence>
<dbReference type="Pfam" id="PF16886">
    <property type="entry name" value="ATP-synt_ab_Xtn"/>
    <property type="match status" value="1"/>
</dbReference>
<dbReference type="InterPro" id="IPR006141">
    <property type="entry name" value="Intein_N"/>
</dbReference>
<keyword evidence="5" id="KW-0068">Autocatalytic cleavage</keyword>
<dbReference type="SMART" id="SM00305">
    <property type="entry name" value="HintC"/>
    <property type="match status" value="1"/>
</dbReference>
<evidence type="ECO:0000256" key="1">
    <source>
        <dbReference type="ARBA" id="ARBA00008936"/>
    </source>
</evidence>
<dbReference type="InterPro" id="IPR027434">
    <property type="entry name" value="Homing_endonucl"/>
</dbReference>
<dbReference type="SMART" id="SM00306">
    <property type="entry name" value="HintN"/>
    <property type="match status" value="1"/>
</dbReference>
<comment type="caution">
    <text evidence="12">The sequence shown here is derived from an EMBL/GenBank/DDBJ whole genome shotgun (WGS) entry which is preliminary data.</text>
</comment>
<dbReference type="GO" id="GO:0004519">
    <property type="term" value="F:endonuclease activity"/>
    <property type="evidence" value="ECO:0007669"/>
    <property type="project" value="InterPro"/>
</dbReference>
<evidence type="ECO:0000256" key="4">
    <source>
        <dbReference type="ARBA" id="ARBA00022781"/>
    </source>
</evidence>
<evidence type="ECO:0000256" key="9">
    <source>
        <dbReference type="ARBA" id="ARBA00023065"/>
    </source>
</evidence>
<dbReference type="PROSITE" id="PS50818">
    <property type="entry name" value="INTEIN_C_TER"/>
    <property type="match status" value="1"/>
</dbReference>
<evidence type="ECO:0000256" key="2">
    <source>
        <dbReference type="ARBA" id="ARBA00022448"/>
    </source>
</evidence>
<gene>
    <name evidence="10" type="primary">atpA</name>
    <name evidence="12" type="ORF">ENV67_05160</name>
</gene>
<dbReference type="Gene3D" id="2.40.30.20">
    <property type="match status" value="1"/>
</dbReference>
<dbReference type="InterPro" id="IPR055190">
    <property type="entry name" value="ATP-synt_VA_C"/>
</dbReference>
<comment type="caution">
    <text evidence="10">Lacks conserved residue(s) required for the propagation of feature annotation.</text>
</comment>
<dbReference type="Pfam" id="PF14528">
    <property type="entry name" value="LAGLIDADG_3"/>
    <property type="match status" value="1"/>
</dbReference>
<evidence type="ECO:0000259" key="11">
    <source>
        <dbReference type="PROSITE" id="PS50819"/>
    </source>
</evidence>
<dbReference type="InterPro" id="IPR030934">
    <property type="entry name" value="Intein_C"/>
</dbReference>
<dbReference type="InterPro" id="IPR020003">
    <property type="entry name" value="ATPase_a/bsu_AS"/>
</dbReference>
<comment type="function">
    <text evidence="10">Produces ATP from ADP in the presence of a proton gradient across the membrane. The V-type alpha chain is a catalytic subunit.</text>
</comment>
<dbReference type="GO" id="GO:0005524">
    <property type="term" value="F:ATP binding"/>
    <property type="evidence" value="ECO:0007669"/>
    <property type="project" value="UniProtKB-UniRule"/>
</dbReference>
<comment type="similarity">
    <text evidence="1 10">Belongs to the ATPase alpha/beta chains family.</text>
</comment>
<dbReference type="Pfam" id="PF22919">
    <property type="entry name" value="ATP-synt_VA_C"/>
    <property type="match status" value="1"/>
</dbReference>
<dbReference type="SUPFAM" id="SSF51294">
    <property type="entry name" value="Hedgehog/intein (Hint) domain"/>
    <property type="match status" value="1"/>
</dbReference>
<dbReference type="InterPro" id="IPR003587">
    <property type="entry name" value="Hint_dom_N"/>
</dbReference>
<dbReference type="InterPro" id="IPR004860">
    <property type="entry name" value="LAGLIDADG_dom"/>
</dbReference>
<dbReference type="CDD" id="cd00081">
    <property type="entry name" value="Hint"/>
    <property type="match status" value="1"/>
</dbReference>
<dbReference type="InterPro" id="IPR027417">
    <property type="entry name" value="P-loop_NTPase"/>
</dbReference>
<dbReference type="InterPro" id="IPR023366">
    <property type="entry name" value="ATP_synth_asu-like_sf"/>
</dbReference>
<dbReference type="EC" id="7.1.2.2" evidence="10"/>
<dbReference type="InterPro" id="IPR006142">
    <property type="entry name" value="INTEIN"/>
</dbReference>
<dbReference type="NCBIfam" id="TIGR01443">
    <property type="entry name" value="intein_Cterm"/>
    <property type="match status" value="1"/>
</dbReference>
<dbReference type="Gene3D" id="3.10.28.10">
    <property type="entry name" value="Homing endonucleases"/>
    <property type="match status" value="1"/>
</dbReference>
<dbReference type="NCBIfam" id="NF003220">
    <property type="entry name" value="PRK04192.1"/>
    <property type="match status" value="1"/>
</dbReference>
<dbReference type="PANTHER" id="PTHR43607">
    <property type="entry name" value="V-TYPE PROTON ATPASE CATALYTIC SUBUNIT A"/>
    <property type="match status" value="1"/>
</dbReference>
<name>A0A7C4UCU7_UNCW3</name>
<dbReference type="PROSITE" id="PS50817">
    <property type="entry name" value="INTEIN_N_TER"/>
    <property type="match status" value="1"/>
</dbReference>
<evidence type="ECO:0000256" key="8">
    <source>
        <dbReference type="ARBA" id="ARBA00023000"/>
    </source>
</evidence>
<dbReference type="InterPro" id="IPR024034">
    <property type="entry name" value="ATPase_F1/V1_b/a_C"/>
</dbReference>
<dbReference type="InterPro" id="IPR004100">
    <property type="entry name" value="ATPase_F1/V1/A1_a/bsu_N"/>
</dbReference>
<dbReference type="CDD" id="cd01134">
    <property type="entry name" value="V_A-ATPase_A"/>
    <property type="match status" value="1"/>
</dbReference>
<dbReference type="SUPFAM" id="SSF50615">
    <property type="entry name" value="N-terminal domain of alpha and beta subunits of F1 ATP synthase"/>
    <property type="match status" value="1"/>
</dbReference>
<dbReference type="InterPro" id="IPR000194">
    <property type="entry name" value="ATPase_F1/V1/A1_a/bsu_nucl-bd"/>
</dbReference>
<dbReference type="Gene3D" id="2.170.16.10">
    <property type="entry name" value="Hedgehog/Intein (Hint) domain"/>
    <property type="match status" value="1"/>
</dbReference>
<organism evidence="12">
    <name type="scientific">candidate division WOR-3 bacterium</name>
    <dbReference type="NCBI Taxonomy" id="2052148"/>
    <lineage>
        <taxon>Bacteria</taxon>
        <taxon>Bacteria division WOR-3</taxon>
    </lineage>
</organism>
<evidence type="ECO:0000256" key="5">
    <source>
        <dbReference type="ARBA" id="ARBA00022813"/>
    </source>
</evidence>
<evidence type="ECO:0000256" key="7">
    <source>
        <dbReference type="ARBA" id="ARBA00022967"/>
    </source>
</evidence>
<keyword evidence="4 10" id="KW-0375">Hydrogen ion transport</keyword>
<dbReference type="InterPro" id="IPR036844">
    <property type="entry name" value="Hint_dom_sf"/>
</dbReference>
<reference evidence="12" key="1">
    <citation type="journal article" date="2020" name="mSystems">
        <title>Genome- and Community-Level Interaction Insights into Carbon Utilization and Element Cycling Functions of Hydrothermarchaeota in Hydrothermal Sediment.</title>
        <authorList>
            <person name="Zhou Z."/>
            <person name="Liu Y."/>
            <person name="Xu W."/>
            <person name="Pan J."/>
            <person name="Luo Z.H."/>
            <person name="Li M."/>
        </authorList>
    </citation>
    <scope>NUCLEOTIDE SEQUENCE [LARGE SCALE GENOMIC DNA]</scope>
    <source>
        <strain evidence="12">SpSt-780</strain>
    </source>
</reference>
<proteinExistence type="inferred from homology"/>
<keyword evidence="3 10" id="KW-0547">Nucleotide-binding</keyword>
<dbReference type="GO" id="GO:0045259">
    <property type="term" value="C:proton-transporting ATP synthase complex"/>
    <property type="evidence" value="ECO:0007669"/>
    <property type="project" value="UniProtKB-ARBA"/>
</dbReference>
<dbReference type="InterPro" id="IPR022878">
    <property type="entry name" value="V-ATPase_asu"/>
</dbReference>
<sequence>MIEGRIIKIAGPLVIADGMKDAKMYDVAFVGEKKLMGEIIELKGTLASIQVYEETSGIGVGEPVYGIGEPLSVELGPGLIGSIFDGIERPLDKIRSQVGDFITRGIHIPAIDREKLWRFIPLKKEGEEVQAGDFLGYVQETDTIKTMIMVPHLISGKIVEIKEGDFKVEDVICRLETKDGIKEITMLQKWPVRKERPYLEKEPPVIPMFTGQRIIDTFFPISKGGTACVPGPFGSGKCVSPETPVFLGDGRILTIKEIFEQYKNNGKKFKNDYEEYIQLEKPIEIFSYCDGKIKLQKATGLYKGKTNEIIHILTLTGREGEITPQHKLLKLTENLEVVETEAKNLKEGDYILVPRKLKIENNKIHKIAERHSKEIKVPYYLDKEFAMFLGLLYSDGSLKKNTILFYNNERKILELYSSLVKKLFGIKTQSKIIKNVKTEVCHNKIISDILKNLGFPEYKKSNNCYAPTEIFNSSEDVIGGFLGAYYLCDGYFDQNKGTIEIVTKSNKMATSLSYLCLRLGILSQLEKKVNKNKTYYRIIISGREEIKNFYEHCNIGNYTKFTKIKNYLNENKRGYTSIDVVPISAEVLQEIYKESDISYKKLKKRGVEIQNYLNGEMMSKSIFNIFCEYINDKNLKSFAFNHLNSIFCDKIIKIEKIETEKDVYDLEVPYSHNFVGGTSPMIFHNTVIQHQLAKWSDADVVVYVGCGERGNEMTDVLIEFPELTDPKTGKPLMERTVLIANTSNMPVAAREASVYTGITIAEFFRDMGYSVVLLADSTSRWAEAMREISGRLEEMPGEEGYPAYLGTRVASFYERAGRVKCLSSDKREGSLTVIGAVSPPGGDLSDPVVQATLRVVKVFWSLEAKLAYARHFPAINWLTSYSLYTETLEEYFSKEVSEEFIKNVKLAMKLLEEEAELEEIVRLVGVESLSQKDQLILLVSKMIREDFLHQNAYHEVDTYTSIKKQHLMLRNIIHYYNVCMNAIEKGITVNELKGLDIDEKIARMKYIPESRLGEIEKLFDEITKGINKLLEVPSDKAL</sequence>
<keyword evidence="7 10" id="KW-1278">Translocase</keyword>
<dbReference type="PROSITE" id="PS00152">
    <property type="entry name" value="ATPASE_ALPHA_BETA"/>
    <property type="match status" value="1"/>
</dbReference>
<keyword evidence="9 10" id="KW-0406">Ion transport</keyword>
<keyword evidence="10" id="KW-0066">ATP synthesis</keyword>
<feature type="domain" description="DOD-type homing endonuclease" evidence="11">
    <location>
        <begin position="388"/>
        <end position="521"/>
    </location>
</feature>
<dbReference type="SUPFAM" id="SSF47917">
    <property type="entry name" value="C-terminal domain of alpha and beta subunits of F1 ATP synthase"/>
    <property type="match status" value="1"/>
</dbReference>
<dbReference type="Gene3D" id="1.10.1140.10">
    <property type="entry name" value="Bovine Mitochondrial F1-atpase, Atp Synthase Beta Chain, Chain D, domain 3"/>
    <property type="match status" value="1"/>
</dbReference>
<dbReference type="EMBL" id="DTHG01000065">
    <property type="protein sequence ID" value="HGW91912.1"/>
    <property type="molecule type" value="Genomic_DNA"/>
</dbReference>
<dbReference type="CDD" id="cd18119">
    <property type="entry name" value="ATP-synt_V_A-type_alpha_N"/>
    <property type="match status" value="1"/>
</dbReference>
<dbReference type="SUPFAM" id="SSF55608">
    <property type="entry name" value="Homing endonucleases"/>
    <property type="match status" value="1"/>
</dbReference>
<dbReference type="InterPro" id="IPR036121">
    <property type="entry name" value="ATPase_F1/V1/A1_a/bsu_N_sf"/>
</dbReference>
<dbReference type="SUPFAM" id="SSF52540">
    <property type="entry name" value="P-loop containing nucleoside triphosphate hydrolases"/>
    <property type="match status" value="2"/>
</dbReference>
<dbReference type="Pfam" id="PF00006">
    <property type="entry name" value="ATP-synt_ab"/>
    <property type="match status" value="1"/>
</dbReference>
<keyword evidence="8" id="KW-0651">Protein splicing</keyword>
<dbReference type="GO" id="GO:0042777">
    <property type="term" value="P:proton motive force-driven plasma membrane ATP synthesis"/>
    <property type="evidence" value="ECO:0007669"/>
    <property type="project" value="UniProtKB-UniRule"/>
</dbReference>
<dbReference type="InterPro" id="IPR031686">
    <property type="entry name" value="ATP-synth_a_Xtn"/>
</dbReference>
<dbReference type="PANTHER" id="PTHR43607:SF1">
    <property type="entry name" value="H(+)-TRANSPORTING TWO-SECTOR ATPASE"/>
    <property type="match status" value="1"/>
</dbReference>